<evidence type="ECO:0000256" key="9">
    <source>
        <dbReference type="ARBA" id="ARBA00023242"/>
    </source>
</evidence>
<gene>
    <name evidence="15" type="ORF">MKK02DRAFT_17505</name>
</gene>
<dbReference type="PIRSF" id="PIRSF005719">
    <property type="entry name" value="SMC"/>
    <property type="match status" value="1"/>
</dbReference>
<evidence type="ECO:0000256" key="6">
    <source>
        <dbReference type="ARBA" id="ARBA00022840"/>
    </source>
</evidence>
<evidence type="ECO:0000259" key="14">
    <source>
        <dbReference type="SMART" id="SM00968"/>
    </source>
</evidence>
<dbReference type="GO" id="GO:0005524">
    <property type="term" value="F:ATP binding"/>
    <property type="evidence" value="ECO:0007669"/>
    <property type="project" value="UniProtKB-KW"/>
</dbReference>
<dbReference type="Gene3D" id="3.30.70.1620">
    <property type="match status" value="1"/>
</dbReference>
<name>A0AA38H7E0_9TREE</name>
<dbReference type="GO" id="GO:0005694">
    <property type="term" value="C:chromosome"/>
    <property type="evidence" value="ECO:0007669"/>
    <property type="project" value="InterPro"/>
</dbReference>
<dbReference type="GeneID" id="77725000"/>
<accession>A0AA38H7E0</accession>
<dbReference type="GO" id="GO:0007059">
    <property type="term" value="P:chromosome segregation"/>
    <property type="evidence" value="ECO:0007669"/>
    <property type="project" value="UniProtKB-ARBA"/>
</dbReference>
<dbReference type="SUPFAM" id="SSF52540">
    <property type="entry name" value="P-loop containing nucleoside triphosphate hydrolases"/>
    <property type="match status" value="1"/>
</dbReference>
<dbReference type="GO" id="GO:0051301">
    <property type="term" value="P:cell division"/>
    <property type="evidence" value="ECO:0007669"/>
    <property type="project" value="UniProtKB-KW"/>
</dbReference>
<dbReference type="InterPro" id="IPR003395">
    <property type="entry name" value="RecF/RecN/SMC_N"/>
</dbReference>
<dbReference type="FunFam" id="3.40.50.300:FF:000385">
    <property type="entry name" value="Structural maintenance of chromosomes 2"/>
    <property type="match status" value="1"/>
</dbReference>
<keyword evidence="9 11" id="KW-0539">Nucleus</keyword>
<keyword evidence="5" id="KW-0498">Mitosis</keyword>
<dbReference type="Pfam" id="PF02463">
    <property type="entry name" value="SMC_N"/>
    <property type="match status" value="2"/>
</dbReference>
<keyword evidence="8" id="KW-0226">DNA condensation</keyword>
<dbReference type="InterPro" id="IPR036277">
    <property type="entry name" value="SMC_hinge_sf"/>
</dbReference>
<evidence type="ECO:0000256" key="12">
    <source>
        <dbReference type="SAM" id="Coils"/>
    </source>
</evidence>
<proteinExistence type="inferred from homology"/>
<dbReference type="PANTHER" id="PTHR43977">
    <property type="entry name" value="STRUCTURAL MAINTENANCE OF CHROMOSOMES PROTEIN 3"/>
    <property type="match status" value="1"/>
</dbReference>
<evidence type="ECO:0000256" key="2">
    <source>
        <dbReference type="ARBA" id="ARBA00005231"/>
    </source>
</evidence>
<feature type="coiled-coil region" evidence="12">
    <location>
        <begin position="752"/>
        <end position="930"/>
    </location>
</feature>
<reference evidence="15" key="1">
    <citation type="journal article" date="2022" name="G3 (Bethesda)">
        <title>High quality genome of the basidiomycete yeast Dioszegia hungarica PDD-24b-2 isolated from cloud water.</title>
        <authorList>
            <person name="Jarrige D."/>
            <person name="Haridas S."/>
            <person name="Bleykasten-Grosshans C."/>
            <person name="Joly M."/>
            <person name="Nadalig T."/>
            <person name="Sancelme M."/>
            <person name="Vuilleumier S."/>
            <person name="Grigoriev I.V."/>
            <person name="Amato P."/>
            <person name="Bringel F."/>
        </authorList>
    </citation>
    <scope>NUCLEOTIDE SEQUENCE</scope>
    <source>
        <strain evidence="15">PDD-24b-2</strain>
    </source>
</reference>
<evidence type="ECO:0000256" key="7">
    <source>
        <dbReference type="ARBA" id="ARBA00023054"/>
    </source>
</evidence>
<comment type="caution">
    <text evidence="15">The sequence shown here is derived from an EMBL/GenBank/DDBJ whole genome shotgun (WGS) entry which is preliminary data.</text>
</comment>
<feature type="region of interest" description="Disordered" evidence="13">
    <location>
        <begin position="253"/>
        <end position="276"/>
    </location>
</feature>
<dbReference type="SMART" id="SM00968">
    <property type="entry name" value="SMC_hinge"/>
    <property type="match status" value="1"/>
</dbReference>
<feature type="coiled-coil region" evidence="12">
    <location>
        <begin position="481"/>
        <end position="508"/>
    </location>
</feature>
<evidence type="ECO:0000256" key="5">
    <source>
        <dbReference type="ARBA" id="ARBA00022776"/>
    </source>
</evidence>
<evidence type="ECO:0000256" key="11">
    <source>
        <dbReference type="PIRNR" id="PIRNR005719"/>
    </source>
</evidence>
<evidence type="ECO:0000313" key="15">
    <source>
        <dbReference type="EMBL" id="KAI9634204.1"/>
    </source>
</evidence>
<feature type="compositionally biased region" description="Gly residues" evidence="13">
    <location>
        <begin position="1198"/>
        <end position="1212"/>
    </location>
</feature>
<sequence>MRIEELILDGFKSYPVRTTIKGFDESFNAITGLNGSGKSNILDAICFVLGITNMQSVRANNLMDLIYKRRGQAGVTKAAVTLVFNNTDRSTSPQGFENVPEITVTRQISVGNISKYLLNGHKSTLQNLQNLFQSVQLNINNPNFLIMQGKITKVLNMKPAEILGMVEEAAGTRMFEERKDKAVKTMGKKDKKVEEIESLLREEIDPKLEKLRGEKRSYLEYQKATSELERLTRLVKAYEWTLAVDKVKKAEENLGKKTKDAESQREEVERGGRELEGMEGEVAEIKAKREKEMAKGSKVQALTDAVNALDNELVKTKTQLDIKEGTVKDDLKRVEAAKKAVKELEKSLEEKRNSTTTETAAFAGFRLAFDTAAADLAKIEELLQTLLTGLSSSATDTEGASGGYMGQVAEAKAALAAAGTEAEQAKVKIGLAEKEIKEKEPRAKKAAKEGEGLLKELASRKGEVGVLEKRVAGTGWDEGREREMEERRRGASEKLVDLMETRDNLKSRLASTDFTYSDPHPNFDRSLVKGLVANLIDLDEANYKSSTALEICAGGKLYNVVVEDEKVGSMLLEKGKLRKRVTIIPLNKINAFKMSAEKIAAAQNLAPGKVNLALSLIGHPASVSAAMAYVFGDVFICADKTSAQAVTFNKSVGVRSVTLEGDVYDPSGTLSGGAAPSSGGVLVQVQKLKEVEREIAQCKGVVDEVNRELEGGRKVAEAAKKDRRELELKRHEVGLLEEQVNGSNATKIIAEVETAKASLAELKQIVDQSKEKQKVAQAEVRRLEKEMADFKNNKDSKLNEIKAEIARKKKDQTKRSIEMKSRQKQVQTAELELQQLETDVESAKAEIEEAESGAGKSKAELEALKETLKVQKADYKAVEAKLQSERAVLIAFDTELADLEKDIKKKKREISDAELAVKKLEHELASAVKEKSGAEAFREGLERQFSWIKEDSGYFGKSGTPYDFQGVNLPQAREQCRELEATQKGMGRKINTKVMNMIDNVEKKEQALKKMMATVLKDKAMIEDTIQELDRYKRDALAKTWEKVNIDFGLIFEELLPGNFAKLQPPEGQDLTEGLEVKVRLGSVWKASLTELSGGQRSLIALSLIMSLLQFKPAPMYILDEIDAALDLQHTQHIGQLFRNRFKGSQFIVVSLKEGLFTNANVLFRARFRDGTSVVERTERRSQNALYTADKENREDAAGGGGAAGRGKGRAGPSGSARPAVAVR</sequence>
<dbReference type="InterPro" id="IPR024704">
    <property type="entry name" value="SMC"/>
</dbReference>
<dbReference type="AlphaFoldDB" id="A0AA38H7E0"/>
<keyword evidence="6" id="KW-0067">ATP-binding</keyword>
<dbReference type="CDD" id="cd03273">
    <property type="entry name" value="ABC_SMC2_euk"/>
    <property type="match status" value="1"/>
</dbReference>
<evidence type="ECO:0000256" key="4">
    <source>
        <dbReference type="ARBA" id="ARBA00022741"/>
    </source>
</evidence>
<keyword evidence="7 12" id="KW-0175">Coiled coil</keyword>
<dbReference type="GO" id="GO:0005634">
    <property type="term" value="C:nucleus"/>
    <property type="evidence" value="ECO:0007669"/>
    <property type="project" value="UniProtKB-SubCell"/>
</dbReference>
<evidence type="ECO:0000256" key="1">
    <source>
        <dbReference type="ARBA" id="ARBA00004123"/>
    </source>
</evidence>
<keyword evidence="3" id="KW-0132">Cell division</keyword>
<keyword evidence="16" id="KW-1185">Reference proteome</keyword>
<keyword evidence="10" id="KW-0131">Cell cycle</keyword>
<dbReference type="Gene3D" id="1.20.1060.20">
    <property type="match status" value="1"/>
</dbReference>
<evidence type="ECO:0000256" key="3">
    <source>
        <dbReference type="ARBA" id="ARBA00022618"/>
    </source>
</evidence>
<dbReference type="SUPFAM" id="SSF75553">
    <property type="entry name" value="Smc hinge domain"/>
    <property type="match status" value="1"/>
</dbReference>
<dbReference type="InterPro" id="IPR010935">
    <property type="entry name" value="SMC_hinge"/>
</dbReference>
<feature type="region of interest" description="Disordered" evidence="13">
    <location>
        <begin position="1179"/>
        <end position="1224"/>
    </location>
</feature>
<dbReference type="GO" id="GO:0030261">
    <property type="term" value="P:chromosome condensation"/>
    <property type="evidence" value="ECO:0007669"/>
    <property type="project" value="UniProtKB-KW"/>
</dbReference>
<keyword evidence="4" id="KW-0547">Nucleotide-binding</keyword>
<evidence type="ECO:0000256" key="13">
    <source>
        <dbReference type="SAM" id="MobiDB-lite"/>
    </source>
</evidence>
<dbReference type="InterPro" id="IPR027417">
    <property type="entry name" value="P-loop_NTPase"/>
</dbReference>
<dbReference type="Pfam" id="PF06470">
    <property type="entry name" value="SMC_hinge"/>
    <property type="match status" value="1"/>
</dbReference>
<dbReference type="Proteomes" id="UP001164286">
    <property type="component" value="Unassembled WGS sequence"/>
</dbReference>
<evidence type="ECO:0000256" key="10">
    <source>
        <dbReference type="ARBA" id="ARBA00023306"/>
    </source>
</evidence>
<dbReference type="EMBL" id="JAKWFO010000008">
    <property type="protein sequence ID" value="KAI9634204.1"/>
    <property type="molecule type" value="Genomic_DNA"/>
</dbReference>
<comment type="subcellular location">
    <subcellularLocation>
        <location evidence="1 11">Nucleus</location>
    </subcellularLocation>
</comment>
<comment type="similarity">
    <text evidence="2">Belongs to the SMC family. SMC2 subfamily.</text>
</comment>
<dbReference type="RefSeq" id="XP_052943981.1">
    <property type="nucleotide sequence ID" value="XM_053085799.1"/>
</dbReference>
<evidence type="ECO:0000313" key="16">
    <source>
        <dbReference type="Proteomes" id="UP001164286"/>
    </source>
</evidence>
<evidence type="ECO:0000256" key="8">
    <source>
        <dbReference type="ARBA" id="ARBA00023067"/>
    </source>
</evidence>
<dbReference type="GO" id="GO:0016887">
    <property type="term" value="F:ATP hydrolysis activity"/>
    <property type="evidence" value="ECO:0007669"/>
    <property type="project" value="InterPro"/>
</dbReference>
<organism evidence="15 16">
    <name type="scientific">Dioszegia hungarica</name>
    <dbReference type="NCBI Taxonomy" id="4972"/>
    <lineage>
        <taxon>Eukaryota</taxon>
        <taxon>Fungi</taxon>
        <taxon>Dikarya</taxon>
        <taxon>Basidiomycota</taxon>
        <taxon>Agaricomycotina</taxon>
        <taxon>Tremellomycetes</taxon>
        <taxon>Tremellales</taxon>
        <taxon>Bulleribasidiaceae</taxon>
        <taxon>Dioszegia</taxon>
    </lineage>
</organism>
<feature type="domain" description="SMC hinge" evidence="14">
    <location>
        <begin position="526"/>
        <end position="647"/>
    </location>
</feature>
<dbReference type="Gene3D" id="3.40.50.300">
    <property type="entry name" value="P-loop containing nucleotide triphosphate hydrolases"/>
    <property type="match status" value="2"/>
</dbReference>
<protein>
    <recommendedName>
        <fullName evidence="11">Structural maintenance of chromosomes protein</fullName>
    </recommendedName>
</protein>
<dbReference type="InterPro" id="IPR027120">
    <property type="entry name" value="Smc2_ABC"/>
</dbReference>